<name>A0A6P4ZUK8_BRABE</name>
<dbReference type="Gene3D" id="3.10.100.10">
    <property type="entry name" value="Mannose-Binding Protein A, subunit A"/>
    <property type="match status" value="1"/>
</dbReference>
<feature type="signal peptide" evidence="2">
    <location>
        <begin position="1"/>
        <end position="22"/>
    </location>
</feature>
<dbReference type="InterPro" id="IPR050801">
    <property type="entry name" value="Ca-Dep_Lectins_ImmuneDev"/>
</dbReference>
<protein>
    <submittedName>
        <fullName evidence="5">Rheacalcin-1-like</fullName>
    </submittedName>
</protein>
<evidence type="ECO:0000313" key="5">
    <source>
        <dbReference type="RefSeq" id="XP_019633281.1"/>
    </source>
</evidence>
<dbReference type="AlphaFoldDB" id="A0A6P4ZUK8"/>
<dbReference type="SUPFAM" id="SSF56436">
    <property type="entry name" value="C-type lectin-like"/>
    <property type="match status" value="1"/>
</dbReference>
<feature type="chain" id="PRO_5027967975" evidence="2">
    <location>
        <begin position="23"/>
        <end position="165"/>
    </location>
</feature>
<dbReference type="KEGG" id="bbel:109476719"/>
<dbReference type="PROSITE" id="PS51257">
    <property type="entry name" value="PROKAR_LIPOPROTEIN"/>
    <property type="match status" value="1"/>
</dbReference>
<evidence type="ECO:0000259" key="3">
    <source>
        <dbReference type="PROSITE" id="PS50041"/>
    </source>
</evidence>
<accession>A0A6P4ZUK8</accession>
<dbReference type="PROSITE" id="PS00615">
    <property type="entry name" value="C_TYPE_LECTIN_1"/>
    <property type="match status" value="1"/>
</dbReference>
<evidence type="ECO:0000256" key="2">
    <source>
        <dbReference type="SAM" id="SignalP"/>
    </source>
</evidence>
<feature type="domain" description="C-type lectin" evidence="3">
    <location>
        <begin position="30"/>
        <end position="160"/>
    </location>
</feature>
<keyword evidence="4" id="KW-1185">Reference proteome</keyword>
<dbReference type="PANTHER" id="PTHR22801">
    <property type="entry name" value="LITHOSTATHINE"/>
    <property type="match status" value="1"/>
</dbReference>
<dbReference type="Pfam" id="PF00059">
    <property type="entry name" value="Lectin_C"/>
    <property type="match status" value="1"/>
</dbReference>
<gene>
    <name evidence="5" type="primary">LOC109476719</name>
</gene>
<dbReference type="InterPro" id="IPR016186">
    <property type="entry name" value="C-type_lectin-like/link_sf"/>
</dbReference>
<keyword evidence="1" id="KW-1015">Disulfide bond</keyword>
<keyword evidence="2" id="KW-0732">Signal</keyword>
<dbReference type="PROSITE" id="PS50041">
    <property type="entry name" value="C_TYPE_LECTIN_2"/>
    <property type="match status" value="1"/>
</dbReference>
<sequence length="165" mass="17965">MWCLRILVGFLVVTFNFGGTLACESGWTEYRGACFKLFNEEVTLAFAVDACRTSLMPETTDTTIVKPKTRGIQALLNGMMIGHPEDDFWLSMLNVNANGWAYLDAAVVNDCDWTNWGPASNGEASSSDGDWGEQCAKMTGSTGWAWDDAGCTSQGKYICQSGISN</sequence>
<dbReference type="RefSeq" id="XP_019633281.1">
    <property type="nucleotide sequence ID" value="XM_019777722.1"/>
</dbReference>
<evidence type="ECO:0000256" key="1">
    <source>
        <dbReference type="ARBA" id="ARBA00023157"/>
    </source>
</evidence>
<dbReference type="GeneID" id="109476719"/>
<dbReference type="Proteomes" id="UP000515135">
    <property type="component" value="Unplaced"/>
</dbReference>
<organism evidence="4 5">
    <name type="scientific">Branchiostoma belcheri</name>
    <name type="common">Amphioxus</name>
    <dbReference type="NCBI Taxonomy" id="7741"/>
    <lineage>
        <taxon>Eukaryota</taxon>
        <taxon>Metazoa</taxon>
        <taxon>Chordata</taxon>
        <taxon>Cephalochordata</taxon>
        <taxon>Leptocardii</taxon>
        <taxon>Amphioxiformes</taxon>
        <taxon>Branchiostomatidae</taxon>
        <taxon>Branchiostoma</taxon>
    </lineage>
</organism>
<dbReference type="InterPro" id="IPR016187">
    <property type="entry name" value="CTDL_fold"/>
</dbReference>
<dbReference type="PANTHER" id="PTHR22801:SF63">
    <property type="entry name" value="C-TYPE LECTIN DOMAIN-CONTAINING PROTEIN"/>
    <property type="match status" value="1"/>
</dbReference>
<reference evidence="5" key="1">
    <citation type="submission" date="2025-08" db="UniProtKB">
        <authorList>
            <consortium name="RefSeq"/>
        </authorList>
    </citation>
    <scope>IDENTIFICATION</scope>
    <source>
        <tissue evidence="5">Gonad</tissue>
    </source>
</reference>
<evidence type="ECO:0000313" key="4">
    <source>
        <dbReference type="Proteomes" id="UP000515135"/>
    </source>
</evidence>
<dbReference type="InterPro" id="IPR001304">
    <property type="entry name" value="C-type_lectin-like"/>
</dbReference>
<dbReference type="InterPro" id="IPR018378">
    <property type="entry name" value="C-type_lectin_CS"/>
</dbReference>
<dbReference type="OrthoDB" id="8935730at2759"/>
<proteinExistence type="predicted"/>
<dbReference type="CDD" id="cd00037">
    <property type="entry name" value="CLECT"/>
    <property type="match status" value="1"/>
</dbReference>